<reference evidence="7" key="3">
    <citation type="submission" date="2019-08" db="EMBL/GenBank/DDBJ databases">
        <authorList>
            <consortium name="Photinus pyralis genome working group"/>
            <person name="Fallon T.R."/>
            <person name="Sander Lower S.E."/>
            <person name="Weng J.-K."/>
        </authorList>
    </citation>
    <scope>NUCLEOTIDE SEQUENCE</scope>
    <source>
        <strain evidence="7">1611_PpyrPB1</strain>
        <tissue evidence="7">Whole body</tissue>
    </source>
</reference>
<dbReference type="AlphaFoldDB" id="A0A1Y1L564"/>
<dbReference type="PANTHER" id="PTHR24403">
    <property type="entry name" value="ZINC FINGER PROTEIN"/>
    <property type="match status" value="1"/>
</dbReference>
<evidence type="ECO:0000256" key="1">
    <source>
        <dbReference type="ARBA" id="ARBA00022723"/>
    </source>
</evidence>
<dbReference type="EMBL" id="VVIM01000004">
    <property type="protein sequence ID" value="KAB0800853.1"/>
    <property type="molecule type" value="Genomic_DNA"/>
</dbReference>
<feature type="domain" description="C2H2-type" evidence="5">
    <location>
        <begin position="78"/>
        <end position="101"/>
    </location>
</feature>
<dbReference type="InterPro" id="IPR036236">
    <property type="entry name" value="Znf_C2H2_sf"/>
</dbReference>
<keyword evidence="2" id="KW-0677">Repeat</keyword>
<proteinExistence type="predicted"/>
<keyword evidence="8" id="KW-1185">Reference proteome</keyword>
<dbReference type="InterPro" id="IPR013087">
    <property type="entry name" value="Znf_C2H2_type"/>
</dbReference>
<dbReference type="PANTHER" id="PTHR24403:SF67">
    <property type="entry name" value="FI01116P-RELATED"/>
    <property type="match status" value="1"/>
</dbReference>
<gene>
    <name evidence="7" type="ORF">PPYR_06592</name>
</gene>
<accession>A0A1Y1L564</accession>
<reference evidence="7 8" key="2">
    <citation type="journal article" date="2018" name="Elife">
        <title>Firefly genomes illuminate parallel origins of bioluminescence in beetles.</title>
        <authorList>
            <person name="Fallon T.R."/>
            <person name="Lower S.E."/>
            <person name="Chang C.H."/>
            <person name="Bessho-Uehara M."/>
            <person name="Martin G.J."/>
            <person name="Bewick A.J."/>
            <person name="Behringer M."/>
            <person name="Debat H.J."/>
            <person name="Wong I."/>
            <person name="Day J.C."/>
            <person name="Suvorov A."/>
            <person name="Silva C.J."/>
            <person name="Stanger-Hall K.F."/>
            <person name="Hall D.W."/>
            <person name="Schmitz R.J."/>
            <person name="Nelson D.R."/>
            <person name="Lewis S.M."/>
            <person name="Shigenobu S."/>
            <person name="Bybee S.M."/>
            <person name="Larracuente A.M."/>
            <person name="Oba Y."/>
            <person name="Weng J.K."/>
        </authorList>
    </citation>
    <scope>NUCLEOTIDE SEQUENCE [LARGE SCALE GENOMIC DNA]</scope>
    <source>
        <strain evidence="7">1611_PpyrPB1</strain>
        <tissue evidence="7">Whole body</tissue>
    </source>
</reference>
<evidence type="ECO:0000313" key="6">
    <source>
        <dbReference type="EMBL" id="JAV67520.1"/>
    </source>
</evidence>
<evidence type="ECO:0000313" key="8">
    <source>
        <dbReference type="Proteomes" id="UP000327044"/>
    </source>
</evidence>
<name>A0A1Y1L564_PHOPY</name>
<keyword evidence="1" id="KW-0479">Metal-binding</keyword>
<dbReference type="EMBL" id="GEZM01067497">
    <property type="protein sequence ID" value="JAV67520.1"/>
    <property type="molecule type" value="Transcribed_RNA"/>
</dbReference>
<dbReference type="Gene3D" id="3.30.160.60">
    <property type="entry name" value="Classic Zinc Finger"/>
    <property type="match status" value="1"/>
</dbReference>
<evidence type="ECO:0000256" key="3">
    <source>
        <dbReference type="ARBA" id="ARBA00022771"/>
    </source>
</evidence>
<dbReference type="GO" id="GO:0008270">
    <property type="term" value="F:zinc ion binding"/>
    <property type="evidence" value="ECO:0007669"/>
    <property type="project" value="UniProtKB-KW"/>
</dbReference>
<feature type="domain" description="C2H2-type" evidence="5">
    <location>
        <begin position="106"/>
        <end position="129"/>
    </location>
</feature>
<dbReference type="InterPro" id="IPR050688">
    <property type="entry name" value="Zinc_finger/UBP_domain"/>
</dbReference>
<evidence type="ECO:0000259" key="5">
    <source>
        <dbReference type="SMART" id="SM00355"/>
    </source>
</evidence>
<organism evidence="6">
    <name type="scientific">Photinus pyralis</name>
    <name type="common">Common eastern firefly</name>
    <name type="synonym">Lampyris pyralis</name>
    <dbReference type="NCBI Taxonomy" id="7054"/>
    <lineage>
        <taxon>Eukaryota</taxon>
        <taxon>Metazoa</taxon>
        <taxon>Ecdysozoa</taxon>
        <taxon>Arthropoda</taxon>
        <taxon>Hexapoda</taxon>
        <taxon>Insecta</taxon>
        <taxon>Pterygota</taxon>
        <taxon>Neoptera</taxon>
        <taxon>Endopterygota</taxon>
        <taxon>Coleoptera</taxon>
        <taxon>Polyphaga</taxon>
        <taxon>Elateriformia</taxon>
        <taxon>Elateroidea</taxon>
        <taxon>Lampyridae</taxon>
        <taxon>Lampyrinae</taxon>
        <taxon>Photinus</taxon>
    </lineage>
</organism>
<evidence type="ECO:0000313" key="7">
    <source>
        <dbReference type="EMBL" id="KAB0800853.1"/>
    </source>
</evidence>
<evidence type="ECO:0000256" key="4">
    <source>
        <dbReference type="ARBA" id="ARBA00022833"/>
    </source>
</evidence>
<dbReference type="GO" id="GO:0045944">
    <property type="term" value="P:positive regulation of transcription by RNA polymerase II"/>
    <property type="evidence" value="ECO:0007669"/>
    <property type="project" value="TreeGrafter"/>
</dbReference>
<dbReference type="Proteomes" id="UP000327044">
    <property type="component" value="Unassembled WGS sequence"/>
</dbReference>
<keyword evidence="4" id="KW-0862">Zinc</keyword>
<feature type="domain" description="C2H2-type" evidence="5">
    <location>
        <begin position="134"/>
        <end position="157"/>
    </location>
</feature>
<protein>
    <recommendedName>
        <fullName evidence="5">C2H2-type domain-containing protein</fullName>
    </recommendedName>
</protein>
<dbReference type="InParanoid" id="A0A1Y1L564"/>
<keyword evidence="3" id="KW-0863">Zinc-finger</keyword>
<evidence type="ECO:0000256" key="2">
    <source>
        <dbReference type="ARBA" id="ARBA00022737"/>
    </source>
</evidence>
<dbReference type="SMART" id="SM00355">
    <property type="entry name" value="ZnF_C2H2"/>
    <property type="match status" value="3"/>
</dbReference>
<dbReference type="GO" id="GO:0005634">
    <property type="term" value="C:nucleus"/>
    <property type="evidence" value="ECO:0007669"/>
    <property type="project" value="TreeGrafter"/>
</dbReference>
<sequence>MSTDNMDITREESGEVNLPGTVATTVIVAKHECDLALEDEFSLNDIPDPSTNIDCTSSTNNSTSTESATLPGGVGGFVHCHNCSYTTKWKKSLINHLKEYHGLEEFHCEQCKFVTRRKRVLFDHVKVRHQWKTFNCQLCNYRTQLQGFLLRHMKVCHSSHSS</sequence>
<reference evidence="6" key="1">
    <citation type="journal article" date="2016" name="Sci. Rep.">
        <title>Molecular characterization of firefly nuptial gifts: a multi-omics approach sheds light on postcopulatory sexual selection.</title>
        <authorList>
            <person name="Al-Wathiqui N."/>
            <person name="Fallon T.R."/>
            <person name="South A."/>
            <person name="Weng J.K."/>
            <person name="Lewis S.M."/>
        </authorList>
    </citation>
    <scope>NUCLEOTIDE SEQUENCE</scope>
</reference>
<dbReference type="SUPFAM" id="SSF57667">
    <property type="entry name" value="beta-beta-alpha zinc fingers"/>
    <property type="match status" value="1"/>
</dbReference>